<accession>A0A150SP39</accession>
<feature type="region of interest" description="Disordered" evidence="1">
    <location>
        <begin position="48"/>
        <end position="116"/>
    </location>
</feature>
<feature type="compositionally biased region" description="Polar residues" evidence="1">
    <location>
        <begin position="1"/>
        <end position="11"/>
    </location>
</feature>
<dbReference type="Proteomes" id="UP000075635">
    <property type="component" value="Unassembled WGS sequence"/>
</dbReference>
<evidence type="ECO:0000313" key="3">
    <source>
        <dbReference type="Proteomes" id="UP000075635"/>
    </source>
</evidence>
<organism evidence="2 3">
    <name type="scientific">Sorangium cellulosum</name>
    <name type="common">Polyangium cellulosum</name>
    <dbReference type="NCBI Taxonomy" id="56"/>
    <lineage>
        <taxon>Bacteria</taxon>
        <taxon>Pseudomonadati</taxon>
        <taxon>Myxococcota</taxon>
        <taxon>Polyangia</taxon>
        <taxon>Polyangiales</taxon>
        <taxon>Polyangiaceae</taxon>
        <taxon>Sorangium</taxon>
    </lineage>
</organism>
<evidence type="ECO:0000313" key="2">
    <source>
        <dbReference type="EMBL" id="KYF94027.1"/>
    </source>
</evidence>
<dbReference type="AlphaFoldDB" id="A0A150SP39"/>
<proteinExistence type="predicted"/>
<comment type="caution">
    <text evidence="2">The sequence shown here is derived from an EMBL/GenBank/DDBJ whole genome shotgun (WGS) entry which is preliminary data.</text>
</comment>
<dbReference type="EMBL" id="JEMB01000766">
    <property type="protein sequence ID" value="KYF94027.1"/>
    <property type="molecule type" value="Genomic_DNA"/>
</dbReference>
<protein>
    <submittedName>
        <fullName evidence="2">Uncharacterized protein</fullName>
    </submittedName>
</protein>
<reference evidence="2 3" key="1">
    <citation type="submission" date="2014-02" db="EMBL/GenBank/DDBJ databases">
        <title>The small core and large imbalanced accessory genome model reveals a collaborative survival strategy of Sorangium cellulosum strains in nature.</title>
        <authorList>
            <person name="Han K."/>
            <person name="Peng R."/>
            <person name="Blom J."/>
            <person name="Li Y.-Z."/>
        </authorList>
    </citation>
    <scope>NUCLEOTIDE SEQUENCE [LARGE SCALE GENOMIC DNA]</scope>
    <source>
        <strain evidence="2 3">So0011-07</strain>
    </source>
</reference>
<name>A0A150SP39_SORCE</name>
<sequence length="116" mass="12444">MMMAVTSSPQLVTPEPLGQAGSAHDIGFVLDATEHIDPLGLILIGYTASDDHPDEHGRGETRRAAMDRAAARRRGGQRVVRADRLRGPRNPNGISGEAQPPRRPLRTRSPAVPLPG</sequence>
<feature type="region of interest" description="Disordered" evidence="1">
    <location>
        <begin position="1"/>
        <end position="22"/>
    </location>
</feature>
<gene>
    <name evidence="2" type="ORF">BE17_40575</name>
</gene>
<evidence type="ECO:0000256" key="1">
    <source>
        <dbReference type="SAM" id="MobiDB-lite"/>
    </source>
</evidence>
<feature type="compositionally biased region" description="Basic and acidic residues" evidence="1">
    <location>
        <begin position="49"/>
        <end position="70"/>
    </location>
</feature>